<dbReference type="EMBL" id="JBIRGQ010000001">
    <property type="protein sequence ID" value="MFH8544581.1"/>
    <property type="molecule type" value="Genomic_DNA"/>
</dbReference>
<keyword evidence="1" id="KW-1133">Transmembrane helix</keyword>
<accession>A0ABW7QHY2</accession>
<protein>
    <submittedName>
        <fullName evidence="2">Uncharacterized protein</fullName>
    </submittedName>
</protein>
<proteinExistence type="predicted"/>
<name>A0ABW7QHY2_9ACTN</name>
<keyword evidence="1" id="KW-0812">Transmembrane</keyword>
<evidence type="ECO:0000313" key="3">
    <source>
        <dbReference type="Proteomes" id="UP001610818"/>
    </source>
</evidence>
<reference evidence="2 3" key="1">
    <citation type="submission" date="2024-10" db="EMBL/GenBank/DDBJ databases">
        <title>The Natural Products Discovery Center: Release of the First 8490 Sequenced Strains for Exploring Actinobacteria Biosynthetic Diversity.</title>
        <authorList>
            <person name="Kalkreuter E."/>
            <person name="Kautsar S.A."/>
            <person name="Yang D."/>
            <person name="Bader C.D."/>
            <person name="Teijaro C.N."/>
            <person name="Fluegel L."/>
            <person name="Davis C.M."/>
            <person name="Simpson J.R."/>
            <person name="Lauterbach L."/>
            <person name="Steele A.D."/>
            <person name="Gui C."/>
            <person name="Meng S."/>
            <person name="Li G."/>
            <person name="Viehrig K."/>
            <person name="Ye F."/>
            <person name="Su P."/>
            <person name="Kiefer A.F."/>
            <person name="Nichols A."/>
            <person name="Cepeda A.J."/>
            <person name="Yan W."/>
            <person name="Fan B."/>
            <person name="Jiang Y."/>
            <person name="Adhikari A."/>
            <person name="Zheng C.-J."/>
            <person name="Schuster L."/>
            <person name="Cowan T.M."/>
            <person name="Smanski M.J."/>
            <person name="Chevrette M.G."/>
            <person name="De Carvalho L.P.S."/>
            <person name="Shen B."/>
        </authorList>
    </citation>
    <scope>NUCLEOTIDE SEQUENCE [LARGE SCALE GENOMIC DNA]</scope>
    <source>
        <strain evidence="2 3">NPDC017990</strain>
    </source>
</reference>
<evidence type="ECO:0000313" key="2">
    <source>
        <dbReference type="EMBL" id="MFH8544581.1"/>
    </source>
</evidence>
<dbReference type="RefSeq" id="WP_397708477.1">
    <property type="nucleotide sequence ID" value="NZ_JBIRGN010000001.1"/>
</dbReference>
<evidence type="ECO:0000256" key="1">
    <source>
        <dbReference type="SAM" id="Phobius"/>
    </source>
</evidence>
<comment type="caution">
    <text evidence="2">The sequence shown here is derived from an EMBL/GenBank/DDBJ whole genome shotgun (WGS) entry which is preliminary data.</text>
</comment>
<keyword evidence="3" id="KW-1185">Reference proteome</keyword>
<feature type="transmembrane region" description="Helical" evidence="1">
    <location>
        <begin position="30"/>
        <end position="48"/>
    </location>
</feature>
<organism evidence="2 3">
    <name type="scientific">Streptomyces longisporoflavus</name>
    <dbReference type="NCBI Taxonomy" id="28044"/>
    <lineage>
        <taxon>Bacteria</taxon>
        <taxon>Bacillati</taxon>
        <taxon>Actinomycetota</taxon>
        <taxon>Actinomycetes</taxon>
        <taxon>Kitasatosporales</taxon>
        <taxon>Streptomycetaceae</taxon>
        <taxon>Streptomyces</taxon>
    </lineage>
</organism>
<dbReference type="Proteomes" id="UP001610818">
    <property type="component" value="Unassembled WGS sequence"/>
</dbReference>
<keyword evidence="1" id="KW-0472">Membrane</keyword>
<sequence>MKRKADSHTAPPAVELRCGGLHLTVQRVPVWFVSLITTAAGAGAAWWTSN</sequence>
<gene>
    <name evidence="2" type="ORF">ACH4F9_06155</name>
</gene>